<accession>A0A7W6AGF8</accession>
<evidence type="ECO:0000313" key="1">
    <source>
        <dbReference type="EMBL" id="MBB3900779.1"/>
    </source>
</evidence>
<keyword evidence="1" id="KW-0808">Transferase</keyword>
<proteinExistence type="predicted"/>
<dbReference type="GO" id="GO:0016757">
    <property type="term" value="F:glycosyltransferase activity"/>
    <property type="evidence" value="ECO:0007669"/>
    <property type="project" value="UniProtKB-KW"/>
</dbReference>
<sequence>MVGYGMDAAHAFRQLPFVGLVDYESNDPDLFGGA</sequence>
<organism evidence="1 2">
    <name type="scientific">Methylobacterium brachythecii</name>
    <dbReference type="NCBI Taxonomy" id="1176177"/>
    <lineage>
        <taxon>Bacteria</taxon>
        <taxon>Pseudomonadati</taxon>
        <taxon>Pseudomonadota</taxon>
        <taxon>Alphaproteobacteria</taxon>
        <taxon>Hyphomicrobiales</taxon>
        <taxon>Methylobacteriaceae</taxon>
        <taxon>Methylobacterium</taxon>
    </lineage>
</organism>
<keyword evidence="1" id="KW-0328">Glycosyltransferase</keyword>
<name>A0A7W6AGF8_9HYPH</name>
<dbReference type="EMBL" id="JACIDN010000001">
    <property type="protein sequence ID" value="MBB3900779.1"/>
    <property type="molecule type" value="Genomic_DNA"/>
</dbReference>
<dbReference type="Proteomes" id="UP000517759">
    <property type="component" value="Unassembled WGS sequence"/>
</dbReference>
<comment type="caution">
    <text evidence="1">The sequence shown here is derived from an EMBL/GenBank/DDBJ whole genome shotgun (WGS) entry which is preliminary data.</text>
</comment>
<gene>
    <name evidence="1" type="ORF">GGR33_000259</name>
</gene>
<evidence type="ECO:0000313" key="2">
    <source>
        <dbReference type="Proteomes" id="UP000517759"/>
    </source>
</evidence>
<dbReference type="AlphaFoldDB" id="A0A7W6AGF8"/>
<protein>
    <submittedName>
        <fullName evidence="1">Hypoxanthine-guanine phosphoribosyltransferase</fullName>
    </submittedName>
</protein>
<reference evidence="1 2" key="1">
    <citation type="submission" date="2020-08" db="EMBL/GenBank/DDBJ databases">
        <title>Genomic Encyclopedia of Type Strains, Phase IV (KMG-IV): sequencing the most valuable type-strain genomes for metagenomic binning, comparative biology and taxonomic classification.</title>
        <authorList>
            <person name="Goeker M."/>
        </authorList>
    </citation>
    <scope>NUCLEOTIDE SEQUENCE [LARGE SCALE GENOMIC DNA]</scope>
    <source>
        <strain evidence="1 2">DSM 24105</strain>
    </source>
</reference>